<reference evidence="8" key="1">
    <citation type="journal article" date="2019" name="Int. J. Syst. Evol. Microbiol.">
        <title>The Global Catalogue of Microorganisms (GCM) 10K type strain sequencing project: providing services to taxonomists for standard genome sequencing and annotation.</title>
        <authorList>
            <consortium name="The Broad Institute Genomics Platform"/>
            <consortium name="The Broad Institute Genome Sequencing Center for Infectious Disease"/>
            <person name="Wu L."/>
            <person name="Ma J."/>
        </authorList>
    </citation>
    <scope>NUCLEOTIDE SEQUENCE [LARGE SCALE GENOMIC DNA]</scope>
    <source>
        <strain evidence="8">CGMCC 1.10188</strain>
    </source>
</reference>
<evidence type="ECO:0000256" key="2">
    <source>
        <dbReference type="ARBA" id="ARBA00022723"/>
    </source>
</evidence>
<evidence type="ECO:0000256" key="1">
    <source>
        <dbReference type="ARBA" id="ARBA00022598"/>
    </source>
</evidence>
<evidence type="ECO:0000256" key="5">
    <source>
        <dbReference type="ARBA" id="ARBA00022842"/>
    </source>
</evidence>
<feature type="domain" description="Glutathionylspermidine synthase pre-ATP-grasp-like" evidence="6">
    <location>
        <begin position="18"/>
        <end position="407"/>
    </location>
</feature>
<keyword evidence="8" id="KW-1185">Reference proteome</keyword>
<keyword evidence="1" id="KW-0436">Ligase</keyword>
<protein>
    <submittedName>
        <fullName evidence="7">Glutathionylspermidine synthase</fullName>
    </submittedName>
</protein>
<evidence type="ECO:0000313" key="7">
    <source>
        <dbReference type="EMBL" id="GGB23244.1"/>
    </source>
</evidence>
<accession>A0ABQ1I8Y0</accession>
<dbReference type="SUPFAM" id="SSF56059">
    <property type="entry name" value="Glutathione synthetase ATP-binding domain-like"/>
    <property type="match status" value="1"/>
</dbReference>
<keyword evidence="3" id="KW-0547">Nucleotide-binding</keyword>
<dbReference type="Gene3D" id="3.30.1490.330">
    <property type="match status" value="1"/>
</dbReference>
<evidence type="ECO:0000256" key="4">
    <source>
        <dbReference type="ARBA" id="ARBA00022840"/>
    </source>
</evidence>
<sequence length="414" mass="44681">MQRITHPPRPDWARRVETELGFVFHSPDGTVYWDETAHWAFSEAQIDQIEDAATAFHALALRAADRAVEQGRIGELGVPGFAVAAVAESWRRFRDGDMLEAPIYGRLDLAWTGEGPPALLEYNAATPTSLYETSVVQWHWLEDAGPSIQPGADQFNLLHEALVEAWRARGDALAGRPVHFTAADVAEDMATAGYLQAIATEAGLATKLVAINDIEFDEADRRFFDPDGTPIEALFSLYPPEWMLREDWGAPLIEAIEAGRLVLFEPLWKQMLSKGILALMHEIAPDHPGLLKAAFQPTAFGPGEQVVAKPMAGREGDGIEIVTLGPDGMPLPDSVVRQIGAGPRIAGDEGWVYQAFTPLAPAPGINGGPAGHAVLGVWVISDKAVALGIREDAGAITGVASRFVPHLFTPAAKD</sequence>
<evidence type="ECO:0000256" key="3">
    <source>
        <dbReference type="ARBA" id="ARBA00022741"/>
    </source>
</evidence>
<organism evidence="7 8">
    <name type="scientific">Tistrella bauzanensis</name>
    <dbReference type="NCBI Taxonomy" id="657419"/>
    <lineage>
        <taxon>Bacteria</taxon>
        <taxon>Pseudomonadati</taxon>
        <taxon>Pseudomonadota</taxon>
        <taxon>Alphaproteobacteria</taxon>
        <taxon>Geminicoccales</taxon>
        <taxon>Geminicoccaceae</taxon>
        <taxon>Tistrella</taxon>
    </lineage>
</organism>
<keyword evidence="5" id="KW-0460">Magnesium</keyword>
<dbReference type="InterPro" id="IPR005494">
    <property type="entry name" value="GSPS_pre-ATP-grasp-like_dom"/>
</dbReference>
<dbReference type="SUPFAM" id="SSF52440">
    <property type="entry name" value="PreATP-grasp domain"/>
    <property type="match status" value="1"/>
</dbReference>
<dbReference type="EMBL" id="BMDZ01000001">
    <property type="protein sequence ID" value="GGB23244.1"/>
    <property type="molecule type" value="Genomic_DNA"/>
</dbReference>
<dbReference type="InterPro" id="IPR016185">
    <property type="entry name" value="PreATP-grasp_dom_sf"/>
</dbReference>
<keyword evidence="2" id="KW-0479">Metal-binding</keyword>
<evidence type="ECO:0000259" key="6">
    <source>
        <dbReference type="Pfam" id="PF03738"/>
    </source>
</evidence>
<proteinExistence type="predicted"/>
<gene>
    <name evidence="7" type="ORF">GCM10011505_00570</name>
</gene>
<dbReference type="Pfam" id="PF03738">
    <property type="entry name" value="GSP_synth"/>
    <property type="match status" value="1"/>
</dbReference>
<dbReference type="Proteomes" id="UP000603352">
    <property type="component" value="Unassembled WGS sequence"/>
</dbReference>
<name>A0ABQ1I8Y0_9PROT</name>
<keyword evidence="4" id="KW-0067">ATP-binding</keyword>
<dbReference type="RefSeq" id="WP_188573953.1">
    <property type="nucleotide sequence ID" value="NZ_BMDZ01000001.1"/>
</dbReference>
<evidence type="ECO:0000313" key="8">
    <source>
        <dbReference type="Proteomes" id="UP000603352"/>
    </source>
</evidence>
<comment type="caution">
    <text evidence="7">The sequence shown here is derived from an EMBL/GenBank/DDBJ whole genome shotgun (WGS) entry which is preliminary data.</text>
</comment>